<sequence length="193" mass="22474">MIKAILFDADGVMLKKQGVWFSLRYAKERGVPPEKIEAFFKGAFRDVQTGRGDLLQELAPHLKGWKWDGTIEEFVRAWQEGDTVVDQEMVELVRRLRGNGIRCYLATDQDSYRARYISETLGFGVLFDDCFFSYEIGHRKCEKEFFEIILRRLDLPAEKVAYWDDDQENVTIALSLGIQARFFTGIKELEKEL</sequence>
<name>A0A1F8GSS5_9BACT</name>
<dbReference type="SUPFAM" id="SSF56784">
    <property type="entry name" value="HAD-like"/>
    <property type="match status" value="1"/>
</dbReference>
<dbReference type="Pfam" id="PF00702">
    <property type="entry name" value="Hydrolase"/>
    <property type="match status" value="1"/>
</dbReference>
<dbReference type="STRING" id="1802701.A3A33_04720"/>
<gene>
    <name evidence="1" type="ORF">A3A33_04720</name>
</gene>
<dbReference type="SFLD" id="SFLDS00003">
    <property type="entry name" value="Haloacid_Dehalogenase"/>
    <property type="match status" value="1"/>
</dbReference>
<dbReference type="AlphaFoldDB" id="A0A1F8GSS5"/>
<protein>
    <submittedName>
        <fullName evidence="1">Uncharacterized protein</fullName>
    </submittedName>
</protein>
<dbReference type="Gene3D" id="3.40.50.1000">
    <property type="entry name" value="HAD superfamily/HAD-like"/>
    <property type="match status" value="1"/>
</dbReference>
<evidence type="ECO:0000313" key="2">
    <source>
        <dbReference type="Proteomes" id="UP000179047"/>
    </source>
</evidence>
<dbReference type="InterPro" id="IPR023214">
    <property type="entry name" value="HAD_sf"/>
</dbReference>
<dbReference type="Proteomes" id="UP000179047">
    <property type="component" value="Unassembled WGS sequence"/>
</dbReference>
<proteinExistence type="predicted"/>
<accession>A0A1F8GSS5</accession>
<reference evidence="1 2" key="1">
    <citation type="journal article" date="2016" name="Nat. Commun.">
        <title>Thousands of microbial genomes shed light on interconnected biogeochemical processes in an aquifer system.</title>
        <authorList>
            <person name="Anantharaman K."/>
            <person name="Brown C.T."/>
            <person name="Hug L.A."/>
            <person name="Sharon I."/>
            <person name="Castelle C.J."/>
            <person name="Probst A.J."/>
            <person name="Thomas B.C."/>
            <person name="Singh A."/>
            <person name="Wilkins M.J."/>
            <person name="Karaoz U."/>
            <person name="Brodie E.L."/>
            <person name="Williams K.H."/>
            <person name="Hubbard S.S."/>
            <person name="Banfield J.F."/>
        </authorList>
    </citation>
    <scope>NUCLEOTIDE SEQUENCE [LARGE SCALE GENOMIC DNA]</scope>
</reference>
<dbReference type="PANTHER" id="PTHR43611:SF3">
    <property type="entry name" value="FLAVIN MONONUCLEOTIDE HYDROLASE 1, CHLOROPLATIC"/>
    <property type="match status" value="1"/>
</dbReference>
<dbReference type="SFLD" id="SFLDG01129">
    <property type="entry name" value="C1.5:_HAD__Beta-PGM__Phosphata"/>
    <property type="match status" value="1"/>
</dbReference>
<dbReference type="InterPro" id="IPR036412">
    <property type="entry name" value="HAD-like_sf"/>
</dbReference>
<dbReference type="PANTHER" id="PTHR43611">
    <property type="entry name" value="ALPHA-D-GLUCOSE 1-PHOSPHATE PHOSPHATASE"/>
    <property type="match status" value="1"/>
</dbReference>
<dbReference type="EMBL" id="MGKP01000029">
    <property type="protein sequence ID" value="OGN27499.1"/>
    <property type="molecule type" value="Genomic_DNA"/>
</dbReference>
<comment type="caution">
    <text evidence="1">The sequence shown here is derived from an EMBL/GenBank/DDBJ whole genome shotgun (WGS) entry which is preliminary data.</text>
</comment>
<organism evidence="1 2">
    <name type="scientific">Candidatus Yanofskybacteria bacterium RIFCSPLOWO2_01_FULL_49_25</name>
    <dbReference type="NCBI Taxonomy" id="1802701"/>
    <lineage>
        <taxon>Bacteria</taxon>
        <taxon>Candidatus Yanofskyibacteriota</taxon>
    </lineage>
</organism>
<evidence type="ECO:0000313" key="1">
    <source>
        <dbReference type="EMBL" id="OGN27499.1"/>
    </source>
</evidence>